<reference evidence="5" key="1">
    <citation type="submission" date="2020-01" db="EMBL/GenBank/DDBJ databases">
        <authorList>
            <person name="Mishra B."/>
        </authorList>
    </citation>
    <scope>NUCLEOTIDE SEQUENCE [LARGE SCALE GENOMIC DNA]</scope>
</reference>
<protein>
    <recommendedName>
        <fullName evidence="4">TFIIS N-terminal domain-containing protein</fullName>
    </recommendedName>
</protein>
<keyword evidence="2 3" id="KW-0539">Nucleus</keyword>
<organism evidence="5 6">
    <name type="scientific">Microthlaspi erraticum</name>
    <dbReference type="NCBI Taxonomy" id="1685480"/>
    <lineage>
        <taxon>Eukaryota</taxon>
        <taxon>Viridiplantae</taxon>
        <taxon>Streptophyta</taxon>
        <taxon>Embryophyta</taxon>
        <taxon>Tracheophyta</taxon>
        <taxon>Spermatophyta</taxon>
        <taxon>Magnoliopsida</taxon>
        <taxon>eudicotyledons</taxon>
        <taxon>Gunneridae</taxon>
        <taxon>Pentapetalae</taxon>
        <taxon>rosids</taxon>
        <taxon>malvids</taxon>
        <taxon>Brassicales</taxon>
        <taxon>Brassicaceae</taxon>
        <taxon>Coluteocarpeae</taxon>
        <taxon>Microthlaspi</taxon>
    </lineage>
</organism>
<evidence type="ECO:0000256" key="1">
    <source>
        <dbReference type="ARBA" id="ARBA00004123"/>
    </source>
</evidence>
<dbReference type="PANTHER" id="PTHR31995:SF8">
    <property type="entry name" value="TRANSCRIPTION FACTOR IIS FAMILY PROTEIN"/>
    <property type="match status" value="1"/>
</dbReference>
<dbReference type="InterPro" id="IPR035441">
    <property type="entry name" value="TFIIS/LEDGF_dom_sf"/>
</dbReference>
<dbReference type="OrthoDB" id="1089099at2759"/>
<dbReference type="PROSITE" id="PS51319">
    <property type="entry name" value="TFIIS_N"/>
    <property type="match status" value="1"/>
</dbReference>
<proteinExistence type="predicted"/>
<keyword evidence="6" id="KW-1185">Reference proteome</keyword>
<dbReference type="AlphaFoldDB" id="A0A6D2KN02"/>
<dbReference type="SUPFAM" id="SSF47676">
    <property type="entry name" value="Conserved domain common to transcription factors TFIIS, elongin A, CRSP70"/>
    <property type="match status" value="1"/>
</dbReference>
<evidence type="ECO:0000256" key="3">
    <source>
        <dbReference type="PROSITE-ProRule" id="PRU00649"/>
    </source>
</evidence>
<dbReference type="Proteomes" id="UP000467841">
    <property type="component" value="Unassembled WGS sequence"/>
</dbReference>
<feature type="domain" description="TFIIS N-terminal" evidence="4">
    <location>
        <begin position="240"/>
        <end position="318"/>
    </location>
</feature>
<sequence length="337" mass="39007">MRVRIAKERSDLTELVSAVIKTTYDTRSPGGVERCIDALNQLRHRNPKIRKEAQSLFGYWYNTLYARGRDDTSKAGLTKSCQKPKKSVLRRCSELKKKEERKSVKDERSQTHEAVEIKKEDKTGFLDFKKEQDRKFLTHETEEIKKETYTNLVKSEKKEDQKMLSVTPKALPQHWRQNIKDKDGKITTKSLRPPSRRDAACKNVARKQTGPFEDSGNPKSPALKIKTEEELTKRKTELVELFEAAMKASKMANSYGKPEVSRCVEALSLLMNLNISPSPKEPRRMMERLEGLTKHKYHNICNAASSLLHHWRQIIRKQERKDSAAKKTFPNHSCKAR</sequence>
<dbReference type="PANTHER" id="PTHR31995">
    <property type="entry name" value="TRANSCRIPTION FACTOR IIS FAMILY PROTEIN-RELATED"/>
    <property type="match status" value="1"/>
</dbReference>
<accession>A0A6D2KN02</accession>
<dbReference type="EMBL" id="CACVBM020001418">
    <property type="protein sequence ID" value="CAA7049581.1"/>
    <property type="molecule type" value="Genomic_DNA"/>
</dbReference>
<dbReference type="InterPro" id="IPR017923">
    <property type="entry name" value="TFIIS_N"/>
</dbReference>
<comment type="subcellular location">
    <subcellularLocation>
        <location evidence="1 3">Nucleus</location>
    </subcellularLocation>
</comment>
<evidence type="ECO:0000256" key="2">
    <source>
        <dbReference type="ARBA" id="ARBA00023242"/>
    </source>
</evidence>
<dbReference type="InterPro" id="IPR003617">
    <property type="entry name" value="TFIIS/CRSP70_N_sub"/>
</dbReference>
<dbReference type="SMART" id="SM00509">
    <property type="entry name" value="TFS2N"/>
    <property type="match status" value="2"/>
</dbReference>
<name>A0A6D2KN02_9BRAS</name>
<evidence type="ECO:0000259" key="4">
    <source>
        <dbReference type="PROSITE" id="PS51319"/>
    </source>
</evidence>
<dbReference type="CDD" id="cd00183">
    <property type="entry name" value="TFIIS_I"/>
    <property type="match status" value="1"/>
</dbReference>
<evidence type="ECO:0000313" key="6">
    <source>
        <dbReference type="Proteomes" id="UP000467841"/>
    </source>
</evidence>
<evidence type="ECO:0000313" key="5">
    <source>
        <dbReference type="EMBL" id="CAA7049581.1"/>
    </source>
</evidence>
<comment type="caution">
    <text evidence="5">The sequence shown here is derived from an EMBL/GenBank/DDBJ whole genome shotgun (WGS) entry which is preliminary data.</text>
</comment>
<gene>
    <name evidence="5" type="ORF">MERR_LOCUS36816</name>
</gene>
<dbReference type="GO" id="GO:0005634">
    <property type="term" value="C:nucleus"/>
    <property type="evidence" value="ECO:0007669"/>
    <property type="project" value="UniProtKB-SubCell"/>
</dbReference>